<organism evidence="9 10">
    <name type="scientific">Tistlia consotensis USBA 355</name>
    <dbReference type="NCBI Taxonomy" id="560819"/>
    <lineage>
        <taxon>Bacteria</taxon>
        <taxon>Pseudomonadati</taxon>
        <taxon>Pseudomonadota</taxon>
        <taxon>Alphaproteobacteria</taxon>
        <taxon>Rhodospirillales</taxon>
        <taxon>Rhodovibrionaceae</taxon>
        <taxon>Tistlia</taxon>
    </lineage>
</organism>
<dbReference type="CDD" id="cd00207">
    <property type="entry name" value="fer2"/>
    <property type="match status" value="1"/>
</dbReference>
<dbReference type="SUPFAM" id="SSF63380">
    <property type="entry name" value="Riboflavin synthase domain-like"/>
    <property type="match status" value="1"/>
</dbReference>
<feature type="domain" description="2Fe-2S ferredoxin-type" evidence="7">
    <location>
        <begin position="237"/>
        <end position="322"/>
    </location>
</feature>
<dbReference type="PRINTS" id="PR00409">
    <property type="entry name" value="PHDIOXRDTASE"/>
</dbReference>
<gene>
    <name evidence="9" type="ORF">SAMN05428998_13436</name>
</gene>
<evidence type="ECO:0000256" key="4">
    <source>
        <dbReference type="ARBA" id="ARBA00023002"/>
    </source>
</evidence>
<dbReference type="PANTHER" id="PTHR47354:SF1">
    <property type="entry name" value="CARNITINE MONOOXYGENASE REDUCTASE SUBUNIT"/>
    <property type="match status" value="1"/>
</dbReference>
<dbReference type="SUPFAM" id="SSF54292">
    <property type="entry name" value="2Fe-2S ferredoxin-like"/>
    <property type="match status" value="1"/>
</dbReference>
<dbReference type="InterPro" id="IPR017938">
    <property type="entry name" value="Riboflavin_synthase-like_b-brl"/>
</dbReference>
<evidence type="ECO:0000256" key="1">
    <source>
        <dbReference type="ARBA" id="ARBA00022630"/>
    </source>
</evidence>
<dbReference type="InterPro" id="IPR012675">
    <property type="entry name" value="Beta-grasp_dom_sf"/>
</dbReference>
<dbReference type="Pfam" id="PF00111">
    <property type="entry name" value="Fer2"/>
    <property type="match status" value="1"/>
</dbReference>
<keyword evidence="5" id="KW-0408">Iron</keyword>
<evidence type="ECO:0000313" key="10">
    <source>
        <dbReference type="Proteomes" id="UP000192917"/>
    </source>
</evidence>
<dbReference type="STRING" id="560819.SAMN05428998_13436"/>
<dbReference type="Gene3D" id="2.40.30.10">
    <property type="entry name" value="Translation factors"/>
    <property type="match status" value="1"/>
</dbReference>
<dbReference type="PROSITE" id="PS51384">
    <property type="entry name" value="FAD_FR"/>
    <property type="match status" value="1"/>
</dbReference>
<dbReference type="EMBL" id="FWZX01000034">
    <property type="protein sequence ID" value="SMF75527.1"/>
    <property type="molecule type" value="Genomic_DNA"/>
</dbReference>
<evidence type="ECO:0000256" key="2">
    <source>
        <dbReference type="ARBA" id="ARBA00022714"/>
    </source>
</evidence>
<keyword evidence="2" id="KW-0001">2Fe-2S</keyword>
<keyword evidence="6" id="KW-0411">Iron-sulfur</keyword>
<dbReference type="PROSITE" id="PS00197">
    <property type="entry name" value="2FE2S_FER_1"/>
    <property type="match status" value="1"/>
</dbReference>
<protein>
    <submittedName>
        <fullName evidence="9">Phthalate 4,5-dioxygenase, reductase subunit</fullName>
    </submittedName>
</protein>
<evidence type="ECO:0000313" key="9">
    <source>
        <dbReference type="EMBL" id="SMF75527.1"/>
    </source>
</evidence>
<proteinExistence type="predicted"/>
<dbReference type="GO" id="GO:0051213">
    <property type="term" value="F:dioxygenase activity"/>
    <property type="evidence" value="ECO:0007669"/>
    <property type="project" value="UniProtKB-KW"/>
</dbReference>
<dbReference type="AlphaFoldDB" id="A0A1Y6CMZ9"/>
<dbReference type="InterPro" id="IPR039261">
    <property type="entry name" value="FNR_nucleotide-bd"/>
</dbReference>
<dbReference type="PANTHER" id="PTHR47354">
    <property type="entry name" value="NADH OXIDOREDUCTASE HCR"/>
    <property type="match status" value="1"/>
</dbReference>
<evidence type="ECO:0000259" key="7">
    <source>
        <dbReference type="PROSITE" id="PS51085"/>
    </source>
</evidence>
<dbReference type="InterPro" id="IPR006058">
    <property type="entry name" value="2Fe2S_fd_BS"/>
</dbReference>
<dbReference type="InterPro" id="IPR050415">
    <property type="entry name" value="MRET"/>
</dbReference>
<dbReference type="InterPro" id="IPR017927">
    <property type="entry name" value="FAD-bd_FR_type"/>
</dbReference>
<keyword evidence="9" id="KW-0223">Dioxygenase</keyword>
<dbReference type="SUPFAM" id="SSF52343">
    <property type="entry name" value="Ferredoxin reductase-like, C-terminal NADP-linked domain"/>
    <property type="match status" value="1"/>
</dbReference>
<sequence>MAEETTVAELRPLLVRSKRQLTPDIWQFELVDPDGGELPPFEAGCHVTVETPSGARRTYSLSNDPEERDRYVLGVKQERSGRGGSTSLIEGVQEGDSVPVSLPINRFPLVEAPEYLFVAGGIGITPILSMVRKVAREGEARFRLIYCTRSPELTAFREELQAPELKGRVVIHHDEGDPDRVYDFWVVFEKPGRAQVYCCGPKPLMEEVRGMTGHWPPGAIHFEDFAGDVPAVKPDDRAFTVRNARTGETVEIPADRTILETLRAAGHRLPSSCESGTCGSCRTKLVAGEPDHRDMVLTDEEQAGHIMICVSRARSDELVLEW</sequence>
<dbReference type="Pfam" id="PF00175">
    <property type="entry name" value="NAD_binding_1"/>
    <property type="match status" value="1"/>
</dbReference>
<dbReference type="Gene3D" id="3.40.50.80">
    <property type="entry name" value="Nucleotide-binding domain of ferredoxin-NADP reductase (FNR) module"/>
    <property type="match status" value="1"/>
</dbReference>
<keyword evidence="1" id="KW-0285">Flavoprotein</keyword>
<dbReference type="RefSeq" id="WP_085125877.1">
    <property type="nucleotide sequence ID" value="NZ_FWZX01000034.1"/>
</dbReference>
<dbReference type="Gene3D" id="3.10.20.30">
    <property type="match status" value="1"/>
</dbReference>
<dbReference type="Proteomes" id="UP000192917">
    <property type="component" value="Unassembled WGS sequence"/>
</dbReference>
<keyword evidence="3" id="KW-0479">Metal-binding</keyword>
<keyword evidence="4" id="KW-0560">Oxidoreductase</keyword>
<evidence type="ECO:0000256" key="3">
    <source>
        <dbReference type="ARBA" id="ARBA00022723"/>
    </source>
</evidence>
<evidence type="ECO:0000256" key="6">
    <source>
        <dbReference type="ARBA" id="ARBA00023014"/>
    </source>
</evidence>
<feature type="domain" description="FAD-binding FR-type" evidence="8">
    <location>
        <begin position="8"/>
        <end position="110"/>
    </location>
</feature>
<reference evidence="9 10" key="1">
    <citation type="submission" date="2017-04" db="EMBL/GenBank/DDBJ databases">
        <authorList>
            <person name="Afonso C.L."/>
            <person name="Miller P.J."/>
            <person name="Scott M.A."/>
            <person name="Spackman E."/>
            <person name="Goraichik I."/>
            <person name="Dimitrov K.M."/>
            <person name="Suarez D.L."/>
            <person name="Swayne D.E."/>
        </authorList>
    </citation>
    <scope>NUCLEOTIDE SEQUENCE [LARGE SCALE GENOMIC DNA]</scope>
    <source>
        <strain evidence="9 10">USBA 355</strain>
    </source>
</reference>
<accession>A0A1Y6CMZ9</accession>
<name>A0A1Y6CMZ9_9PROT</name>
<dbReference type="InterPro" id="IPR036010">
    <property type="entry name" value="2Fe-2S_ferredoxin-like_sf"/>
</dbReference>
<evidence type="ECO:0000256" key="5">
    <source>
        <dbReference type="ARBA" id="ARBA00023004"/>
    </source>
</evidence>
<evidence type="ECO:0000259" key="8">
    <source>
        <dbReference type="PROSITE" id="PS51384"/>
    </source>
</evidence>
<dbReference type="CDD" id="cd06185">
    <property type="entry name" value="PDR_like"/>
    <property type="match status" value="1"/>
</dbReference>
<dbReference type="PROSITE" id="PS51085">
    <property type="entry name" value="2FE2S_FER_2"/>
    <property type="match status" value="1"/>
</dbReference>
<dbReference type="InterPro" id="IPR001433">
    <property type="entry name" value="OxRdtase_FAD/NAD-bd"/>
</dbReference>
<dbReference type="GO" id="GO:0046872">
    <property type="term" value="F:metal ion binding"/>
    <property type="evidence" value="ECO:0007669"/>
    <property type="project" value="UniProtKB-KW"/>
</dbReference>
<keyword evidence="10" id="KW-1185">Reference proteome</keyword>
<dbReference type="InterPro" id="IPR001041">
    <property type="entry name" value="2Fe-2S_ferredoxin-type"/>
</dbReference>
<dbReference type="GO" id="GO:0051537">
    <property type="term" value="F:2 iron, 2 sulfur cluster binding"/>
    <property type="evidence" value="ECO:0007669"/>
    <property type="project" value="UniProtKB-KW"/>
</dbReference>